<dbReference type="Gene3D" id="1.10.10.2840">
    <property type="entry name" value="PucR C-terminal helix-turn-helix domain"/>
    <property type="match status" value="1"/>
</dbReference>
<dbReference type="Pfam" id="PF13556">
    <property type="entry name" value="HTH_30"/>
    <property type="match status" value="1"/>
</dbReference>
<comment type="caution">
    <text evidence="5">The sequence shown here is derived from an EMBL/GenBank/DDBJ whole genome shotgun (WGS) entry which is preliminary data.</text>
</comment>
<dbReference type="InterPro" id="IPR051448">
    <property type="entry name" value="CdaR-like_regulators"/>
</dbReference>
<evidence type="ECO:0000259" key="4">
    <source>
        <dbReference type="Pfam" id="PF17853"/>
    </source>
</evidence>
<dbReference type="Proteomes" id="UP001470288">
    <property type="component" value="Unassembled WGS sequence"/>
</dbReference>
<feature type="domain" description="CdaR GGDEF-like" evidence="4">
    <location>
        <begin position="147"/>
        <end position="269"/>
    </location>
</feature>
<evidence type="ECO:0000256" key="1">
    <source>
        <dbReference type="ARBA" id="ARBA00006754"/>
    </source>
</evidence>
<evidence type="ECO:0000259" key="2">
    <source>
        <dbReference type="Pfam" id="PF05651"/>
    </source>
</evidence>
<name>A0ABV1HWN1_9FIRM</name>
<accession>A0ABV1HWN1</accession>
<gene>
    <name evidence="5" type="ORF">WMO62_00600</name>
</gene>
<protein>
    <submittedName>
        <fullName evidence="5">Sugar diacid recognition domain-containing protein</fullName>
    </submittedName>
</protein>
<dbReference type="SUPFAM" id="SSF46689">
    <property type="entry name" value="Homeodomain-like"/>
    <property type="match status" value="1"/>
</dbReference>
<evidence type="ECO:0000259" key="3">
    <source>
        <dbReference type="Pfam" id="PF13556"/>
    </source>
</evidence>
<keyword evidence="6" id="KW-1185">Reference proteome</keyword>
<evidence type="ECO:0000313" key="6">
    <source>
        <dbReference type="Proteomes" id="UP001470288"/>
    </source>
</evidence>
<dbReference type="RefSeq" id="WP_118440028.1">
    <property type="nucleotide sequence ID" value="NZ_JBBMFC010000001.1"/>
</dbReference>
<dbReference type="PANTHER" id="PTHR33744:SF16">
    <property type="entry name" value="CARBOHYDRATE DIACID REGULATOR"/>
    <property type="match status" value="1"/>
</dbReference>
<dbReference type="EMBL" id="JBBMFC010000001">
    <property type="protein sequence ID" value="MEQ2577338.1"/>
    <property type="molecule type" value="Genomic_DNA"/>
</dbReference>
<dbReference type="Pfam" id="PF17853">
    <property type="entry name" value="GGDEF_2"/>
    <property type="match status" value="1"/>
</dbReference>
<dbReference type="InterPro" id="IPR041522">
    <property type="entry name" value="CdaR_GGDEF"/>
</dbReference>
<dbReference type="InterPro" id="IPR008599">
    <property type="entry name" value="Diacid_rec"/>
</dbReference>
<proteinExistence type="inferred from homology"/>
<sequence length="387" mass="44931">MQLSRHNAEIIVKELNTIINDKINMMNEKGVIIASTDQERIGQEHEGAKRIINDRLEELIIHSHDRYEGSLEGVNYPIIISNEIIGVVGITGPYNKVAKYGQITKKMTEILIQEISIKEQKSMDENLRSRFVGEWLQNENVIINTNFVERGRRMGLEITNPRRVIIISVFDNGTGSDSLDEMRKVERVEERVKNVIRRLDPDSIYMKSSSNLVFAITNRKDSEIGKISEMLRSTVEEQPDMKVVIGIDDKCRPYTMMHISYSKAYKALQSCLRTKGEGIRFYSDINMEIFTDEISDMSKKEYVQKLFSGYEREELAETVGLLETLYDLEGSITAAAEKLHMHKNTLQYKLRRIYERTGYDPRSIRWSSLFYIAIDFYREIRNLIGEE</sequence>
<comment type="similarity">
    <text evidence="1">Belongs to the CdaR family.</text>
</comment>
<dbReference type="PANTHER" id="PTHR33744">
    <property type="entry name" value="CARBOHYDRATE DIACID REGULATOR"/>
    <property type="match status" value="1"/>
</dbReference>
<organism evidence="5 6">
    <name type="scientific">Hominiventricola aquisgranensis</name>
    <dbReference type="NCBI Taxonomy" id="3133164"/>
    <lineage>
        <taxon>Bacteria</taxon>
        <taxon>Bacillati</taxon>
        <taxon>Bacillota</taxon>
        <taxon>Clostridia</taxon>
        <taxon>Lachnospirales</taxon>
        <taxon>Lachnospiraceae</taxon>
        <taxon>Hominiventricola</taxon>
    </lineage>
</organism>
<feature type="domain" description="PucR C-terminal helix-turn-helix" evidence="3">
    <location>
        <begin position="321"/>
        <end position="373"/>
    </location>
</feature>
<dbReference type="InterPro" id="IPR042070">
    <property type="entry name" value="PucR_C-HTH_sf"/>
</dbReference>
<dbReference type="Pfam" id="PF05651">
    <property type="entry name" value="Diacid_rec"/>
    <property type="match status" value="1"/>
</dbReference>
<dbReference type="InterPro" id="IPR025736">
    <property type="entry name" value="PucR_C-HTH_dom"/>
</dbReference>
<dbReference type="InterPro" id="IPR009057">
    <property type="entry name" value="Homeodomain-like_sf"/>
</dbReference>
<evidence type="ECO:0000313" key="5">
    <source>
        <dbReference type="EMBL" id="MEQ2577338.1"/>
    </source>
</evidence>
<reference evidence="5 6" key="1">
    <citation type="submission" date="2024-03" db="EMBL/GenBank/DDBJ databases">
        <title>Human intestinal bacterial collection.</title>
        <authorList>
            <person name="Pauvert C."/>
            <person name="Hitch T.C.A."/>
            <person name="Clavel T."/>
        </authorList>
    </citation>
    <scope>NUCLEOTIDE SEQUENCE [LARGE SCALE GENOMIC DNA]</scope>
    <source>
        <strain evidence="5 6">CLA-AA-H78B</strain>
    </source>
</reference>
<feature type="domain" description="Putative sugar diacid recognition" evidence="2">
    <location>
        <begin position="3"/>
        <end position="135"/>
    </location>
</feature>